<feature type="compositionally biased region" description="Low complexity" evidence="1">
    <location>
        <begin position="1385"/>
        <end position="1395"/>
    </location>
</feature>
<feature type="compositionally biased region" description="Polar residues" evidence="1">
    <location>
        <begin position="3046"/>
        <end position="3076"/>
    </location>
</feature>
<feature type="region of interest" description="Disordered" evidence="1">
    <location>
        <begin position="110"/>
        <end position="221"/>
    </location>
</feature>
<dbReference type="PANTHER" id="PTHR14187">
    <property type="entry name" value="ALPHA KINASE/ELONGATION FACTOR 2 KINASE"/>
    <property type="match status" value="1"/>
</dbReference>
<feature type="compositionally biased region" description="Basic residues" evidence="1">
    <location>
        <begin position="2423"/>
        <end position="2436"/>
    </location>
</feature>
<feature type="region of interest" description="Disordered" evidence="1">
    <location>
        <begin position="3313"/>
        <end position="3501"/>
    </location>
</feature>
<feature type="compositionally biased region" description="Polar residues" evidence="1">
    <location>
        <begin position="2168"/>
        <end position="2186"/>
    </location>
</feature>
<feature type="compositionally biased region" description="Low complexity" evidence="1">
    <location>
        <begin position="558"/>
        <end position="572"/>
    </location>
</feature>
<feature type="compositionally biased region" description="Low complexity" evidence="1">
    <location>
        <begin position="2526"/>
        <end position="2555"/>
    </location>
</feature>
<feature type="compositionally biased region" description="Low complexity" evidence="1">
    <location>
        <begin position="1438"/>
        <end position="1453"/>
    </location>
</feature>
<feature type="compositionally biased region" description="Basic and acidic residues" evidence="1">
    <location>
        <begin position="771"/>
        <end position="780"/>
    </location>
</feature>
<feature type="compositionally biased region" description="Basic residues" evidence="1">
    <location>
        <begin position="2104"/>
        <end position="2113"/>
    </location>
</feature>
<feature type="compositionally biased region" description="Low complexity" evidence="1">
    <location>
        <begin position="2725"/>
        <end position="2744"/>
    </location>
</feature>
<feature type="compositionally biased region" description="Basic and acidic residues" evidence="1">
    <location>
        <begin position="2500"/>
        <end position="2511"/>
    </location>
</feature>
<feature type="region of interest" description="Disordered" evidence="1">
    <location>
        <begin position="3008"/>
        <end position="3111"/>
    </location>
</feature>
<feature type="compositionally biased region" description="Basic and acidic residues" evidence="1">
    <location>
        <begin position="722"/>
        <end position="744"/>
    </location>
</feature>
<feature type="compositionally biased region" description="Low complexity" evidence="1">
    <location>
        <begin position="2899"/>
        <end position="2910"/>
    </location>
</feature>
<feature type="region of interest" description="Disordered" evidence="1">
    <location>
        <begin position="551"/>
        <end position="602"/>
    </location>
</feature>
<feature type="region of interest" description="Disordered" evidence="1">
    <location>
        <begin position="1385"/>
        <end position="2631"/>
    </location>
</feature>
<reference evidence="2" key="1">
    <citation type="submission" date="2021-02" db="EMBL/GenBank/DDBJ databases">
        <authorList>
            <person name="Nowell W R."/>
        </authorList>
    </citation>
    <scope>NUCLEOTIDE SEQUENCE</scope>
</reference>
<feature type="compositionally biased region" description="Basic and acidic residues" evidence="1">
    <location>
        <begin position="1773"/>
        <end position="1789"/>
    </location>
</feature>
<feature type="region of interest" description="Disordered" evidence="1">
    <location>
        <begin position="700"/>
        <end position="745"/>
    </location>
</feature>
<feature type="compositionally biased region" description="Low complexity" evidence="1">
    <location>
        <begin position="2369"/>
        <end position="2387"/>
    </location>
</feature>
<feature type="compositionally biased region" description="Basic and acidic residues" evidence="1">
    <location>
        <begin position="3416"/>
        <end position="3441"/>
    </location>
</feature>
<feature type="region of interest" description="Disordered" evidence="1">
    <location>
        <begin position="1197"/>
        <end position="1219"/>
    </location>
</feature>
<feature type="compositionally biased region" description="Polar residues" evidence="1">
    <location>
        <begin position="1820"/>
        <end position="1841"/>
    </location>
</feature>
<feature type="compositionally biased region" description="Basic and acidic residues" evidence="1">
    <location>
        <begin position="2052"/>
        <end position="2081"/>
    </location>
</feature>
<feature type="compositionally biased region" description="Low complexity" evidence="1">
    <location>
        <begin position="2604"/>
        <end position="2620"/>
    </location>
</feature>
<feature type="compositionally biased region" description="Low complexity" evidence="1">
    <location>
        <begin position="1992"/>
        <end position="2005"/>
    </location>
</feature>
<dbReference type="InterPro" id="IPR043129">
    <property type="entry name" value="ATPase_NBD"/>
</dbReference>
<feature type="compositionally biased region" description="Polar residues" evidence="1">
    <location>
        <begin position="1929"/>
        <end position="1943"/>
    </location>
</feature>
<feature type="compositionally biased region" description="Basic residues" evidence="1">
    <location>
        <begin position="1976"/>
        <end position="1985"/>
    </location>
</feature>
<feature type="compositionally biased region" description="Basic and acidic residues" evidence="1">
    <location>
        <begin position="1598"/>
        <end position="1610"/>
    </location>
</feature>
<proteinExistence type="predicted"/>
<feature type="compositionally biased region" description="Low complexity" evidence="1">
    <location>
        <begin position="3225"/>
        <end position="3236"/>
    </location>
</feature>
<feature type="region of interest" description="Disordered" evidence="1">
    <location>
        <begin position="3199"/>
        <end position="3238"/>
    </location>
</feature>
<feature type="compositionally biased region" description="Polar residues" evidence="1">
    <location>
        <begin position="2563"/>
        <end position="2574"/>
    </location>
</feature>
<feature type="region of interest" description="Disordered" evidence="1">
    <location>
        <begin position="860"/>
        <end position="898"/>
    </location>
</feature>
<feature type="compositionally biased region" description="Basic and acidic residues" evidence="1">
    <location>
        <begin position="2009"/>
        <end position="2025"/>
    </location>
</feature>
<feature type="compositionally biased region" description="Low complexity" evidence="1">
    <location>
        <begin position="1854"/>
        <end position="1863"/>
    </location>
</feature>
<feature type="region of interest" description="Disordered" evidence="1">
    <location>
        <begin position="762"/>
        <end position="783"/>
    </location>
</feature>
<feature type="compositionally biased region" description="Polar residues" evidence="1">
    <location>
        <begin position="2029"/>
        <end position="2043"/>
    </location>
</feature>
<feature type="compositionally biased region" description="Polar residues" evidence="1">
    <location>
        <begin position="3097"/>
        <end position="3111"/>
    </location>
</feature>
<feature type="compositionally biased region" description="Polar residues" evidence="1">
    <location>
        <begin position="1563"/>
        <end position="1593"/>
    </location>
</feature>
<feature type="compositionally biased region" description="Polar residues" evidence="1">
    <location>
        <begin position="2082"/>
        <end position="2096"/>
    </location>
</feature>
<feature type="compositionally biased region" description="Low complexity" evidence="1">
    <location>
        <begin position="1542"/>
        <end position="1557"/>
    </location>
</feature>
<evidence type="ECO:0000313" key="2">
    <source>
        <dbReference type="EMBL" id="CAF1116887.1"/>
    </source>
</evidence>
<feature type="region of interest" description="Disordered" evidence="1">
    <location>
        <begin position="3146"/>
        <end position="3168"/>
    </location>
</feature>
<feature type="compositionally biased region" description="Low complexity" evidence="1">
    <location>
        <begin position="190"/>
        <end position="202"/>
    </location>
</feature>
<evidence type="ECO:0000256" key="1">
    <source>
        <dbReference type="SAM" id="MobiDB-lite"/>
    </source>
</evidence>
<feature type="compositionally biased region" description="Basic and acidic residues" evidence="1">
    <location>
        <begin position="2285"/>
        <end position="2294"/>
    </location>
</feature>
<feature type="compositionally biased region" description="Low complexity" evidence="1">
    <location>
        <begin position="700"/>
        <end position="712"/>
    </location>
</feature>
<comment type="caution">
    <text evidence="2">The sequence shown here is derived from an EMBL/GenBank/DDBJ whole genome shotgun (WGS) entry which is preliminary data.</text>
</comment>
<feature type="compositionally biased region" description="Polar residues" evidence="1">
    <location>
        <begin position="163"/>
        <end position="180"/>
    </location>
</feature>
<feature type="compositionally biased region" description="Acidic residues" evidence="1">
    <location>
        <begin position="2487"/>
        <end position="2499"/>
    </location>
</feature>
<feature type="compositionally biased region" description="Basic and acidic residues" evidence="1">
    <location>
        <begin position="2452"/>
        <end position="2466"/>
    </location>
</feature>
<feature type="region of interest" description="Disordered" evidence="1">
    <location>
        <begin position="1076"/>
        <end position="1098"/>
    </location>
</feature>
<protein>
    <submittedName>
        <fullName evidence="2">Uncharacterized protein</fullName>
    </submittedName>
</protein>
<feature type="compositionally biased region" description="Acidic residues" evidence="1">
    <location>
        <begin position="877"/>
        <end position="886"/>
    </location>
</feature>
<dbReference type="Gene3D" id="3.30.420.40">
    <property type="match status" value="2"/>
</dbReference>
<feature type="compositionally biased region" description="Acidic residues" evidence="1">
    <location>
        <begin position="3210"/>
        <end position="3223"/>
    </location>
</feature>
<feature type="compositionally biased region" description="Polar residues" evidence="1">
    <location>
        <begin position="580"/>
        <end position="591"/>
    </location>
</feature>
<feature type="compositionally biased region" description="Polar residues" evidence="1">
    <location>
        <begin position="2330"/>
        <end position="2368"/>
    </location>
</feature>
<feature type="compositionally biased region" description="Polar residues" evidence="1">
    <location>
        <begin position="2242"/>
        <end position="2254"/>
    </location>
</feature>
<feature type="region of interest" description="Disordered" evidence="1">
    <location>
        <begin position="1123"/>
        <end position="1164"/>
    </location>
</feature>
<feature type="region of interest" description="Disordered" evidence="1">
    <location>
        <begin position="2705"/>
        <end position="2912"/>
    </location>
</feature>
<gene>
    <name evidence="2" type="ORF">BJG266_LOCUS22229</name>
</gene>
<feature type="compositionally biased region" description="Polar residues" evidence="1">
    <location>
        <begin position="1885"/>
        <end position="1906"/>
    </location>
</feature>
<feature type="compositionally biased region" description="Polar residues" evidence="1">
    <location>
        <begin position="2837"/>
        <end position="2861"/>
    </location>
</feature>
<feature type="compositionally biased region" description="Acidic residues" evidence="1">
    <location>
        <begin position="140"/>
        <end position="156"/>
    </location>
</feature>
<feature type="compositionally biased region" description="Basic residues" evidence="1">
    <location>
        <begin position="2200"/>
        <end position="2209"/>
    </location>
</feature>
<feature type="compositionally biased region" description="Basic and acidic residues" evidence="1">
    <location>
        <begin position="333"/>
        <end position="353"/>
    </location>
</feature>
<feature type="compositionally biased region" description="Basic residues" evidence="1">
    <location>
        <begin position="2621"/>
        <end position="2630"/>
    </location>
</feature>
<feature type="compositionally biased region" description="Polar residues" evidence="1">
    <location>
        <begin position="3400"/>
        <end position="3415"/>
    </location>
</feature>
<feature type="compositionally biased region" description="Basic and acidic residues" evidence="1">
    <location>
        <begin position="2578"/>
        <end position="2596"/>
    </location>
</feature>
<feature type="compositionally biased region" description="Basic and acidic residues" evidence="1">
    <location>
        <begin position="2256"/>
        <end position="2266"/>
    </location>
</feature>
<feature type="compositionally biased region" description="Basic and acidic residues" evidence="1">
    <location>
        <begin position="865"/>
        <end position="876"/>
    </location>
</feature>
<feature type="compositionally biased region" description="Polar residues" evidence="1">
    <location>
        <begin position="1611"/>
        <end position="1646"/>
    </location>
</feature>
<organism evidence="2 3">
    <name type="scientific">Adineta steineri</name>
    <dbReference type="NCBI Taxonomy" id="433720"/>
    <lineage>
        <taxon>Eukaryota</taxon>
        <taxon>Metazoa</taxon>
        <taxon>Spiralia</taxon>
        <taxon>Gnathifera</taxon>
        <taxon>Rotifera</taxon>
        <taxon>Eurotatoria</taxon>
        <taxon>Bdelloidea</taxon>
        <taxon>Adinetida</taxon>
        <taxon>Adinetidae</taxon>
        <taxon>Adineta</taxon>
    </lineage>
</organism>
<name>A0A814QBI6_9BILA</name>
<feature type="compositionally biased region" description="Acidic residues" evidence="1">
    <location>
        <begin position="2817"/>
        <end position="2834"/>
    </location>
</feature>
<dbReference type="Gene3D" id="3.90.640.10">
    <property type="entry name" value="Actin, Chain A, domain 4"/>
    <property type="match status" value="1"/>
</dbReference>
<feature type="compositionally biased region" description="Low complexity" evidence="1">
    <location>
        <begin position="3483"/>
        <end position="3500"/>
    </location>
</feature>
<feature type="compositionally biased region" description="Acidic residues" evidence="1">
    <location>
        <begin position="3013"/>
        <end position="3023"/>
    </location>
</feature>
<feature type="region of interest" description="Disordered" evidence="1">
    <location>
        <begin position="1"/>
        <end position="27"/>
    </location>
</feature>
<evidence type="ECO:0000313" key="3">
    <source>
        <dbReference type="Proteomes" id="UP000663877"/>
    </source>
</evidence>
<feature type="compositionally biased region" description="Basic residues" evidence="1">
    <location>
        <begin position="2745"/>
        <end position="2755"/>
    </location>
</feature>
<feature type="compositionally biased region" description="Low complexity" evidence="1">
    <location>
        <begin position="2223"/>
        <end position="2241"/>
    </location>
</feature>
<feature type="compositionally biased region" description="Polar residues" evidence="1">
    <location>
        <begin position="1"/>
        <end position="15"/>
    </location>
</feature>
<sequence length="4219" mass="471071">MPSSLRSIQPETITSEQEEVVEEKKTISPHITDTVDTFETNLLQSTEPVMKREVQYTISSSVPGYFTSSDVYHAYKQPVQPMNEQKDSTTIIDKATSIITDIISSVTDALPITKTTEEPTTTTTESHVSDEVSSVPTVTEEQEVDDQQEASSDDLVEIMKSYMPSSLRSTKSDTASSEEPATSADDEQESMSSSTTGTTVRSVSEENLTRTTQPIVEDQRNEEILAPVPGYFISSDVYHAYKQPVTPQIEDKDSSTITDKAMTIVSNIISSVTSTLPTLNVSEETISSKDTSSSQEQDISSHITTNAEPTVTVTESTIVNDKISSPTVLEDEHLLSTSSQKEDIERVDAKQEQEPSTTGLFDIMKNMLPSVMQPKKDISETSEDKLSSTKHDTEIFQVSGVETTMPIISEDKPIKITSIPVDFQEEQYVLPPVLGVETTMPIIPEDKPIKITSIPVDFQEEEYALRPVPGYFTSSDVYHAYKQPIQPMNEQKDSTTIIDKATSIVTNIISSVTDALPITKTAESHVSDEVSTVTVEQEPSSTNLVDIMKSLVPSSRQSTKSETISIEEPTTSTEDDRESMSSSMTGTTVRSISEEDLTRITQPMVEGQQKETLTPVPDYFSSGSDTYDAFDQSVEPMIEEQDLSTITDNVKPIDVDTTPSITSPLPAATPSEEVLLATDTSSLNEQELQSQVVTTVETTSTTTTIESINQENKPLPSDMEDKEITESKPSDKSITKVEEPEHHSLMSGFIETMKDLIPSAIRSRTSTTTSTEEKTSHVSDENEITSNVPEEHLIESTTTTRKTSEQEDVFSHVSGDVADTEHYREEKPVAQRKDSTSFISTITHVVTDAISAVQHALPRSLSSSTDDHYEHLPKESLEDDEIEESESTLQTSVSDKHEHHGILDSVMEAASNVMETLSHLSVFENEPTASEVSTDTPEESRNIVEEKESLTETAKEILTAPLQSAVDTYEELVSTSEQPTSTTTTTDVTVDHLEDTSQHKDIDSEIEDVDRSDEHESFEEITLQNEFQTRSFQPLQIIDDTYPWYASYYTIADADSNMGQLYKKLSHTLERLEQRPPPTTVTFQPDPHERAPTPDYDHHALVDTKDTREKVHELAQLSTKFPTTNVTENEEGNDGFQVVQRRRRTSSSTTQEKTPPPTSTIKMTRSTVSPDIDLAPVVLQGRSHTSTSIPSDVIQSTVTTTTTASKKKSKKQKKDKKETVLFDAPVPSTSDINEQKPELIQSQIEEEETVETIEPQHVLTSTGNNTPQVEKTLEEITNEFDQQQQQHPTIDAFKQTPIEERNEQQQQTDLLSTSINFDAEEMKIIDDEKNDSTSSDASQWSSHSFIAAAENEKVDIETTETIETTEPTKVTETITIIPSTDNELIQSEIPSSSPSSKKKKIKQKSIEKEIVQQSKTPSTPVVIEEPEVESKPIPPTPTKTTTTTTTIRTKVVTQPEEEEVDDNEGFQVVRYRKRISSTTGPEKISPPVSSTTTPKKRLSTDNDKRSMNIAGRQGVSTSTVSQIPKLKKDKKDVFSSNPPTPSSSFDTDIIPSSSIDSPRAKQIEQQPTLQQRKSVDATQPKSLFSELLTSSPAPSVVTEEKIKQQPKDQETTLQSKIQPLSISTVDTPKVSSKPISPPQSKGTVKTTLRAKASTSPDEEDDEDNEGFQVVRYRKRISSSDKTLPPVPPKTSYRQNLGRNMDRKTAAIRGRHGSGSGSGSGSRSAPRSIPTGQTQSDRRQQIRPMLDRQQLPPTSRSSVPKDAQLMSSSSFESPKTEQKQQPITDKRQRLSESSLRSSSFTEQTWKPIEQLQPIVVDEPRQPTNIEPQVTLPITQQKVTEQIQPEEKMNTKTYLSSVVSSSPVDRSVRQPVDEYHTPIKREVQRAPVQQTVPSTITKSRTIETQKSTATEDDEDDDGFRVVRYRKHVPASPTTTTLSSQHSFGSDTAKKPPKIPRRQPLMPPSTASTVSTTPQTMVLKKKSTKPKKTKEDIVTSDSSPSTDFLSSSATDADLRSSFKSESITKKPIEQLPKSQSEDVSSPHSEQIITETITTTHEKVTKEDEDLVQSKDITETVQKPTDDSYKQLQSTATPTVTSADTSDELSKKPKKKHKRPKREPATSEMSTPSEEVLVTIDSPLITKIISSPSQSHAPVTTISPTLEEQSDKKSDSTIPQEETLSSQSIEQTTNIEDEQVATATSPKKPTKRRKKKLHSFDKQDIEGNVFSSSTTSTTDRESSSTTATTPEKNTSFDSSTDNRVVLDDDIKQDSEWITPQNKKKRSKLTDSPIHTDEQKFTFDSHFSPQQSSSAAAAKIESEKVIEVQPLLQKDDEPQITSQSSIEQPPTQWDSENLISEQQDKLVSSPEQSTVQKIVTQEEPIIEQTTTTTTVTSKIDDETIVETSTKSKESSETSGEADLNAYRDQTGRLRRKKPRKHTKSSSKHEDVLPTVQLQAPEEDRIDRKSISEHWADVLATPISSIEDEPTTTSELMVEEEEEEEEEDQRYENEDDSKTSSKLDTFLPEYIRQQIRSSSSPRSSSSTKNRSKSSSIEPSTSIVHSTSAHILLPTSSNQSTSADTSENESNRQKSANEKVPSVEDSNRTSAINQIETITTEHSSSSSPTSTIRKKKQRPKMLKKDVEATTLLTHEFDDTPLTITEIHQTSPVIQKEEDETKDESFSSNIRDQFDSIISTISDSFTAAVSSLKEITTDEQETFQSNDSVLPIDETGTTSPKTSPETTTTTTTTTRKSSTRSPRKRSKRDSGPDYESLTLQSSVDSEQSFSNIKNTSTSNDEEQLDSNKVDTHKQHSRKHLSSDRQTSNTEDENEQQAILADDDEEDNKSLSTPLASSEVNISAESRSPSQLITATEESTSSTIQPSEEKNENENISLPTSNEPEVIKTETENTTTDEQTATTSNEQLRVVQGFHTYTPNKYQYNQYEEGLTAPNEQIKSTTIETETETEPETDSSDAILSRGFNRWLKQGNEITSTSSTKTEEPSAIVSGLTRAMQSLIIQPVESDNDDEEEEDSWNGPKAKKPTYATGIPPEKRIHTSNGYNINHPRNLTTTPSWLITSSSDNTYQDDPSKYDPDEEEDDSINDSSEKQQISPHTINTQLSTTEERQTHINNLADDLPFQPTISNLSSSSSSLSSAVKWNETSSRPDDINQQQTSFTEDDVQRCLGEDFYRESLAADTLQTRERSLSSLNDLVLKPSQSSEDIDDEDNIDDDDSQNNRNNNNNNNNNHHSMNFDEWAHFLERQNNPHMFLPSVPSSPIIIQNLSPTHECSYARVLDEDTLISDKNRSNLIEHEQYSYENERQRYGDFSPLNDDSVVPESTSEHHISSRQKPSETFQRWRNQSNQNQDELNLNSSNLTSTDTQNDDEIFVSHSDGGLSRRTAGYQDSPEIMNINQSTISSLSRSTNDPLHDQHTTKEESHFEHSLPESYHHSSYEYLSSGNGTGGIGNNNNNNNQIQSSTNLSSHHRTSSPPQKYSNKYVTSSSYSPSSYRYPPAPTIDESTLSTYSMNRSTQAQISSNSLSAYVPQHNNNNNNMNRHSLLPTATATTTTTTTAASDDSGNESSVNYHQQLTNNTHFVVVAIDFGTTFSGYAFAFTRDIDSILMMRKVDGNDPGVINQKTPTTILLTPNLEFHSFGFFARDFFHDLDPDEAKRWLYFEKFKMHLHYTQDLNTQTLIPASNGRKVPALTIFTYALQYFKEHALRELSDQSGTRFVNEDVRWVITVPAIWKQSAKQFMREAAYQAGIASREFPEQLLIALEPEAASIYIRKLRMHQFVPDDTPTFSRNTVRRDHGLFSSSISDHSSPILLDPEKLSTDHSESSHLNNQAFELVLDRGTRYIVVDCGGGTVDITVHELDNKMGTLKELYKATGGPYGSVGVDQEFEKLMNAIFGSETMEEFKMKRPAGYVDLMIAFEARKRTASPFKNNSLNISLPFSFIDFYKKKKGSTVESAIRRYNDPDIKWSTQGMMRLTPEAMKRLFHLTIEKIKATIGEVLNSPDVKGIQYLFLVGGFAESPILQHEIRRSFSSILKVIIPQDVSLTILKGAVLFGLDPTIVNVRRSRLTYGVSVLNRFLPDYHPIEKKIIKDNNEWCADIFDKFVLVDQSIGLGDIVIRKYTPARHNQAQCIISFYCSESDKPVYVTDLGVRKIGTLVLDMFHDGFPSDHHNSLMNNKNQRREIQTRMVFGDTEIKVSALDVSTGKCVRATIDFLNK</sequence>
<dbReference type="Proteomes" id="UP000663877">
    <property type="component" value="Unassembled WGS sequence"/>
</dbReference>
<feature type="compositionally biased region" description="Basic residues" evidence="1">
    <location>
        <begin position="1205"/>
        <end position="1214"/>
    </location>
</feature>
<dbReference type="SUPFAM" id="SSF53067">
    <property type="entry name" value="Actin-like ATPase domain"/>
    <property type="match status" value="2"/>
</dbReference>
<feature type="compositionally biased region" description="Low complexity" evidence="1">
    <location>
        <begin position="1790"/>
        <end position="1803"/>
    </location>
</feature>
<feature type="compositionally biased region" description="Polar residues" evidence="1">
    <location>
        <begin position="3337"/>
        <end position="3370"/>
    </location>
</feature>
<dbReference type="PANTHER" id="PTHR14187:SF46">
    <property type="entry name" value="HEAT SHOCK 70 KDA PROTEIN 12A"/>
    <property type="match status" value="1"/>
</dbReference>
<feature type="compositionally biased region" description="Basic and acidic residues" evidence="1">
    <location>
        <begin position="1864"/>
        <end position="1882"/>
    </location>
</feature>
<feature type="compositionally biased region" description="Low complexity" evidence="1">
    <location>
        <begin position="1961"/>
        <end position="1973"/>
    </location>
</feature>
<accession>A0A814QBI6</accession>
<feature type="compositionally biased region" description="Acidic residues" evidence="1">
    <location>
        <begin position="1656"/>
        <end position="1665"/>
    </location>
</feature>
<feature type="compositionally biased region" description="Low complexity" evidence="1">
    <location>
        <begin position="3456"/>
        <end position="3471"/>
    </location>
</feature>
<feature type="compositionally biased region" description="Polar residues" evidence="1">
    <location>
        <begin position="2140"/>
        <end position="2159"/>
    </location>
</feature>
<feature type="region of interest" description="Disordered" evidence="1">
    <location>
        <begin position="2657"/>
        <end position="2676"/>
    </location>
</feature>
<feature type="compositionally biased region" description="Polar residues" evidence="1">
    <location>
        <begin position="2881"/>
        <end position="2890"/>
    </location>
</feature>
<dbReference type="EMBL" id="CAJNOI010000138">
    <property type="protein sequence ID" value="CAF1116887.1"/>
    <property type="molecule type" value="Genomic_DNA"/>
</dbReference>
<feature type="compositionally biased region" description="Low complexity" evidence="1">
    <location>
        <begin position="2299"/>
        <end position="2309"/>
    </location>
</feature>
<feature type="compositionally biased region" description="Acidic residues" evidence="1">
    <location>
        <begin position="1455"/>
        <end position="1464"/>
    </location>
</feature>
<feature type="compositionally biased region" description="Basic and acidic residues" evidence="1">
    <location>
        <begin position="1086"/>
        <end position="1098"/>
    </location>
</feature>
<feature type="region of interest" description="Disordered" evidence="1">
    <location>
        <begin position="285"/>
        <end position="306"/>
    </location>
</feature>
<feature type="region of interest" description="Disordered" evidence="1">
    <location>
        <begin position="333"/>
        <end position="355"/>
    </location>
</feature>
<feature type="compositionally biased region" description="Polar residues" evidence="1">
    <location>
        <begin position="2765"/>
        <end position="2786"/>
    </location>
</feature>